<evidence type="ECO:0000256" key="3">
    <source>
        <dbReference type="ARBA" id="ARBA00012374"/>
    </source>
</evidence>
<evidence type="ECO:0000256" key="7">
    <source>
        <dbReference type="ARBA" id="ARBA00022801"/>
    </source>
</evidence>
<evidence type="ECO:0000313" key="15">
    <source>
        <dbReference type="EMBL" id="OYD15981.1"/>
    </source>
</evidence>
<dbReference type="EMBL" id="NOZP01000078">
    <property type="protein sequence ID" value="OYD15981.1"/>
    <property type="molecule type" value="Genomic_DNA"/>
</dbReference>
<reference evidence="15 16" key="1">
    <citation type="submission" date="2017-07" db="EMBL/GenBank/DDBJ databases">
        <title>Recovery of genomes from metagenomes via a dereplication, aggregation, and scoring strategy.</title>
        <authorList>
            <person name="Sieber C.M."/>
            <person name="Probst A.J."/>
            <person name="Sharrar A."/>
            <person name="Thomas B.C."/>
            <person name="Hess M."/>
            <person name="Tringe S.G."/>
            <person name="Banfield J.F."/>
        </authorList>
    </citation>
    <scope>NUCLEOTIDE SEQUENCE [LARGE SCALE GENOMIC DNA]</scope>
    <source>
        <strain evidence="15">JGI_Cruoil_03_51_56</strain>
    </source>
</reference>
<dbReference type="PANTHER" id="PTHR30622">
    <property type="entry name" value="UNDECAPRENYL-DIPHOSPHATASE"/>
    <property type="match status" value="1"/>
</dbReference>
<evidence type="ECO:0000256" key="5">
    <source>
        <dbReference type="ARBA" id="ARBA00022475"/>
    </source>
</evidence>
<evidence type="ECO:0000256" key="2">
    <source>
        <dbReference type="ARBA" id="ARBA00010621"/>
    </source>
</evidence>
<evidence type="ECO:0000256" key="10">
    <source>
        <dbReference type="ARBA" id="ARBA00023251"/>
    </source>
</evidence>
<evidence type="ECO:0000256" key="1">
    <source>
        <dbReference type="ARBA" id="ARBA00004651"/>
    </source>
</evidence>
<dbReference type="HAMAP" id="MF_01006">
    <property type="entry name" value="Undec_diphosphatase"/>
    <property type="match status" value="1"/>
</dbReference>
<protein>
    <recommendedName>
        <fullName evidence="4 14">Undecaprenyl-diphosphatase</fullName>
        <ecNumber evidence="3 14">3.6.1.27</ecNumber>
    </recommendedName>
    <alternativeName>
        <fullName evidence="12 14">Bacitracin resistance protein</fullName>
    </alternativeName>
    <alternativeName>
        <fullName evidence="11 14">Undecaprenyl pyrophosphate phosphatase</fullName>
    </alternativeName>
</protein>
<dbReference type="AlphaFoldDB" id="A0A235BUT7"/>
<evidence type="ECO:0000256" key="4">
    <source>
        <dbReference type="ARBA" id="ARBA00021581"/>
    </source>
</evidence>
<feature type="transmembrane region" description="Helical" evidence="14">
    <location>
        <begin position="241"/>
        <end position="259"/>
    </location>
</feature>
<dbReference type="Pfam" id="PF02673">
    <property type="entry name" value="BacA"/>
    <property type="match status" value="1"/>
</dbReference>
<dbReference type="GO" id="GO:0005886">
    <property type="term" value="C:plasma membrane"/>
    <property type="evidence" value="ECO:0007669"/>
    <property type="project" value="UniProtKB-SubCell"/>
</dbReference>
<dbReference type="GO" id="GO:0009252">
    <property type="term" value="P:peptidoglycan biosynthetic process"/>
    <property type="evidence" value="ECO:0007669"/>
    <property type="project" value="UniProtKB-KW"/>
</dbReference>
<dbReference type="GO" id="GO:0008360">
    <property type="term" value="P:regulation of cell shape"/>
    <property type="evidence" value="ECO:0007669"/>
    <property type="project" value="UniProtKB-KW"/>
</dbReference>
<feature type="transmembrane region" description="Helical" evidence="14">
    <location>
        <begin position="42"/>
        <end position="61"/>
    </location>
</feature>
<comment type="subcellular location">
    <subcellularLocation>
        <location evidence="1 14">Cell membrane</location>
        <topology evidence="1 14">Multi-pass membrane protein</topology>
    </subcellularLocation>
</comment>
<dbReference type="PANTHER" id="PTHR30622:SF4">
    <property type="entry name" value="UNDECAPRENYL-DIPHOSPHATASE"/>
    <property type="match status" value="1"/>
</dbReference>
<keyword evidence="9 14" id="KW-0472">Membrane</keyword>
<comment type="miscellaneous">
    <text evidence="14">Bacitracin is thought to be involved in the inhibition of peptidoglycan synthesis by sequestering undecaprenyl diphosphate, thereby reducing the pool of lipid carrier available.</text>
</comment>
<keyword evidence="8 14" id="KW-1133">Transmembrane helix</keyword>
<dbReference type="GO" id="GO:0050380">
    <property type="term" value="F:undecaprenyl-diphosphatase activity"/>
    <property type="evidence" value="ECO:0007669"/>
    <property type="project" value="UniProtKB-UniRule"/>
</dbReference>
<keyword evidence="7 14" id="KW-0378">Hydrolase</keyword>
<feature type="transmembrane region" description="Helical" evidence="14">
    <location>
        <begin position="181"/>
        <end position="198"/>
    </location>
</feature>
<comment type="function">
    <text evidence="14">Catalyzes the dephosphorylation of undecaprenyl diphosphate (UPP). Confers resistance to bacitracin.</text>
</comment>
<comment type="caution">
    <text evidence="15">The sequence shown here is derived from an EMBL/GenBank/DDBJ whole genome shotgun (WGS) entry which is preliminary data.</text>
</comment>
<evidence type="ECO:0000313" key="16">
    <source>
        <dbReference type="Proteomes" id="UP000215559"/>
    </source>
</evidence>
<proteinExistence type="inferred from homology"/>
<keyword evidence="14" id="KW-0573">Peptidoglycan synthesis</keyword>
<dbReference type="EC" id="3.6.1.27" evidence="3 14"/>
<organism evidence="15 16">
    <name type="scientific">candidate division WOR-3 bacterium JGI_Cruoil_03_51_56</name>
    <dbReference type="NCBI Taxonomy" id="1973747"/>
    <lineage>
        <taxon>Bacteria</taxon>
        <taxon>Bacteria division WOR-3</taxon>
    </lineage>
</organism>
<evidence type="ECO:0000256" key="6">
    <source>
        <dbReference type="ARBA" id="ARBA00022692"/>
    </source>
</evidence>
<sequence length="260" mass="28546">MSVIQALLLGLLQGITEFLPVSSSGHLAVLQYLWRLPEHTRMPLAAVLHIGTTVALVGYFWRQLGNILTGIAARERNRRTQSWRTVGYIAVGSVPAAVVGLLLEERLEAAFSEPFLVGVMLLVTGGFLFATRFFLERDRQVGWLVAFAIGVAQAFAILPGISRSGVTIATAIFLGLRRKDAFEFSFILSVPIIIAAAARELVGINYSFIGVWPIAVGIGMAFLSGVAALMVLKRVVLNRRLHWFAFYCWVAGMLVIFLVR</sequence>
<keyword evidence="6 14" id="KW-0812">Transmembrane</keyword>
<feature type="transmembrane region" description="Helical" evidence="14">
    <location>
        <begin position="115"/>
        <end position="135"/>
    </location>
</feature>
<feature type="transmembrane region" description="Helical" evidence="14">
    <location>
        <begin position="82"/>
        <end position="103"/>
    </location>
</feature>
<comment type="catalytic activity">
    <reaction evidence="13 14">
        <text>di-trans,octa-cis-undecaprenyl diphosphate + H2O = di-trans,octa-cis-undecaprenyl phosphate + phosphate + H(+)</text>
        <dbReference type="Rhea" id="RHEA:28094"/>
        <dbReference type="ChEBI" id="CHEBI:15377"/>
        <dbReference type="ChEBI" id="CHEBI:15378"/>
        <dbReference type="ChEBI" id="CHEBI:43474"/>
        <dbReference type="ChEBI" id="CHEBI:58405"/>
        <dbReference type="ChEBI" id="CHEBI:60392"/>
        <dbReference type="EC" id="3.6.1.27"/>
    </reaction>
</comment>
<dbReference type="GO" id="GO:0046677">
    <property type="term" value="P:response to antibiotic"/>
    <property type="evidence" value="ECO:0007669"/>
    <property type="project" value="UniProtKB-UniRule"/>
</dbReference>
<feature type="transmembrane region" description="Helical" evidence="14">
    <location>
        <begin position="142"/>
        <end position="161"/>
    </location>
</feature>
<evidence type="ECO:0000256" key="11">
    <source>
        <dbReference type="ARBA" id="ARBA00032707"/>
    </source>
</evidence>
<evidence type="ECO:0000256" key="13">
    <source>
        <dbReference type="ARBA" id="ARBA00047594"/>
    </source>
</evidence>
<keyword evidence="14" id="KW-0961">Cell wall biogenesis/degradation</keyword>
<evidence type="ECO:0000256" key="9">
    <source>
        <dbReference type="ARBA" id="ARBA00023136"/>
    </source>
</evidence>
<dbReference type="InterPro" id="IPR003824">
    <property type="entry name" value="UppP"/>
</dbReference>
<gene>
    <name evidence="14" type="primary">uppP</name>
    <name evidence="15" type="ORF">CH330_04110</name>
</gene>
<name>A0A235BUT7_UNCW3</name>
<evidence type="ECO:0000256" key="12">
    <source>
        <dbReference type="ARBA" id="ARBA00032932"/>
    </source>
</evidence>
<accession>A0A235BUT7</accession>
<evidence type="ECO:0000256" key="8">
    <source>
        <dbReference type="ARBA" id="ARBA00022989"/>
    </source>
</evidence>
<keyword evidence="14" id="KW-0133">Cell shape</keyword>
<dbReference type="GO" id="GO:0071555">
    <property type="term" value="P:cell wall organization"/>
    <property type="evidence" value="ECO:0007669"/>
    <property type="project" value="UniProtKB-KW"/>
</dbReference>
<comment type="similarity">
    <text evidence="2 14">Belongs to the UppP family.</text>
</comment>
<keyword evidence="10 14" id="KW-0046">Antibiotic resistance</keyword>
<dbReference type="Proteomes" id="UP000215559">
    <property type="component" value="Unassembled WGS sequence"/>
</dbReference>
<keyword evidence="5 14" id="KW-1003">Cell membrane</keyword>
<feature type="transmembrane region" description="Helical" evidence="14">
    <location>
        <begin position="210"/>
        <end position="229"/>
    </location>
</feature>
<evidence type="ECO:0000256" key="14">
    <source>
        <dbReference type="HAMAP-Rule" id="MF_01006"/>
    </source>
</evidence>